<reference evidence="1 2" key="1">
    <citation type="submission" date="2018-02" db="EMBL/GenBank/DDBJ databases">
        <title>Genome sequence of the basidiomycete white-rot fungus Phlebia centrifuga.</title>
        <authorList>
            <person name="Granchi Z."/>
            <person name="Peng M."/>
            <person name="de Vries R.P."/>
            <person name="Hilden K."/>
            <person name="Makela M.R."/>
            <person name="Grigoriev I."/>
            <person name="Riley R."/>
        </authorList>
    </citation>
    <scope>NUCLEOTIDE SEQUENCE [LARGE SCALE GENOMIC DNA]</scope>
    <source>
        <strain evidence="1 2">FBCC195</strain>
    </source>
</reference>
<gene>
    <name evidence="1" type="ORF">PHLCEN_2v2371</name>
</gene>
<dbReference type="Proteomes" id="UP000186601">
    <property type="component" value="Unassembled WGS sequence"/>
</dbReference>
<organism evidence="1 2">
    <name type="scientific">Hermanssonia centrifuga</name>
    <dbReference type="NCBI Taxonomy" id="98765"/>
    <lineage>
        <taxon>Eukaryota</taxon>
        <taxon>Fungi</taxon>
        <taxon>Dikarya</taxon>
        <taxon>Basidiomycota</taxon>
        <taxon>Agaricomycotina</taxon>
        <taxon>Agaricomycetes</taxon>
        <taxon>Polyporales</taxon>
        <taxon>Meruliaceae</taxon>
        <taxon>Hermanssonia</taxon>
    </lineage>
</organism>
<keyword evidence="2" id="KW-1185">Reference proteome</keyword>
<comment type="caution">
    <text evidence="1">The sequence shown here is derived from an EMBL/GenBank/DDBJ whole genome shotgun (WGS) entry which is preliminary data.</text>
</comment>
<accession>A0A2R6RM09</accession>
<evidence type="ECO:0000313" key="1">
    <source>
        <dbReference type="EMBL" id="PSS31039.1"/>
    </source>
</evidence>
<protein>
    <submittedName>
        <fullName evidence="1">Uncharacterized protein</fullName>
    </submittedName>
</protein>
<proteinExistence type="predicted"/>
<name>A0A2R6RM09_9APHY</name>
<dbReference type="EMBL" id="MLYV02000221">
    <property type="protein sequence ID" value="PSS31039.1"/>
    <property type="molecule type" value="Genomic_DNA"/>
</dbReference>
<sequence>MPPDLPLDIVPLILQHLCRKPLIKEWRPFHQAEDPFSPDDLPDEGQLWDEYDVSWKYDLFSFSLCSHAMRRVALPFIFERMDYRFMNIWHNYPVTLKIADEQDPSIISTPARPKGPESSVLQDLYEFMAITPHIAGVVKNLRLQYAAEPCYEDTPGQEREIKSYHIDIRDLGKLLDLFGCLRSLELLGVPIDVPQSYHILETRGRAIDRLSFNSSHECTYPPTISFQPYLAPLLLFDRIKKLVLDYSFEEDFYKQPDRPVYFPFPGESLVVMCSPGLVGPVLERLAETDASRTETHLKSLKVCELTHSNLRPLNKLLSRFGASLVELDLEWVYQYGCKLHAF</sequence>
<dbReference type="AlphaFoldDB" id="A0A2R6RM09"/>
<evidence type="ECO:0000313" key="2">
    <source>
        <dbReference type="Proteomes" id="UP000186601"/>
    </source>
</evidence>